<dbReference type="OrthoDB" id="955522at2"/>
<keyword evidence="1" id="KW-0732">Signal</keyword>
<evidence type="ECO:0000313" key="2">
    <source>
        <dbReference type="EMBL" id="RDK89032.1"/>
    </source>
</evidence>
<dbReference type="EMBL" id="QRAO01000001">
    <property type="protein sequence ID" value="RDK89032.1"/>
    <property type="molecule type" value="Genomic_DNA"/>
</dbReference>
<evidence type="ECO:0008006" key="4">
    <source>
        <dbReference type="Google" id="ProtNLM"/>
    </source>
</evidence>
<comment type="caution">
    <text evidence="2">The sequence shown here is derived from an EMBL/GenBank/DDBJ whole genome shotgun (WGS) entry which is preliminary data.</text>
</comment>
<dbReference type="RefSeq" id="WP_115122678.1">
    <property type="nucleotide sequence ID" value="NZ_QRAO01000001.1"/>
</dbReference>
<dbReference type="PROSITE" id="PS51257">
    <property type="entry name" value="PROKAR_LIPOPROTEIN"/>
    <property type="match status" value="1"/>
</dbReference>
<reference evidence="2 3" key="1">
    <citation type="submission" date="2018-07" db="EMBL/GenBank/DDBJ databases">
        <title>Genomic Encyclopedia of Type Strains, Phase IV (KMG-IV): sequencing the most valuable type-strain genomes for metagenomic binning, comparative biology and taxonomic classification.</title>
        <authorList>
            <person name="Goeker M."/>
        </authorList>
    </citation>
    <scope>NUCLEOTIDE SEQUENCE [LARGE SCALE GENOMIC DNA]</scope>
    <source>
        <strain evidence="2 3">DSM 101478</strain>
    </source>
</reference>
<protein>
    <recommendedName>
        <fullName evidence="4">Lipocalin-like protein</fullName>
    </recommendedName>
</protein>
<organism evidence="2 3">
    <name type="scientific">Marinirhabdus gelatinilytica</name>
    <dbReference type="NCBI Taxonomy" id="1703343"/>
    <lineage>
        <taxon>Bacteria</taxon>
        <taxon>Pseudomonadati</taxon>
        <taxon>Bacteroidota</taxon>
        <taxon>Flavobacteriia</taxon>
        <taxon>Flavobacteriales</taxon>
        <taxon>Flavobacteriaceae</taxon>
    </lineage>
</organism>
<evidence type="ECO:0000256" key="1">
    <source>
        <dbReference type="SAM" id="SignalP"/>
    </source>
</evidence>
<name>A0A370QL11_9FLAO</name>
<dbReference type="Proteomes" id="UP000255317">
    <property type="component" value="Unassembled WGS sequence"/>
</dbReference>
<gene>
    <name evidence="2" type="ORF">C8D94_101911</name>
</gene>
<evidence type="ECO:0000313" key="3">
    <source>
        <dbReference type="Proteomes" id="UP000255317"/>
    </source>
</evidence>
<dbReference type="AlphaFoldDB" id="A0A370QL11"/>
<feature type="signal peptide" evidence="1">
    <location>
        <begin position="1"/>
        <end position="19"/>
    </location>
</feature>
<sequence>MKKFILFFAISLTILSCNSDDDAISNETTVVGSWKLIEVYLDPGDGSGDFEPVTSEKIVEFRANGSVLSNGSICQPSPAIGESTSGTYSTEELIIVSEDCVDTELDIQYRLDGNNLILNYPCIEACSEKYVRL</sequence>
<feature type="chain" id="PRO_5016785930" description="Lipocalin-like protein" evidence="1">
    <location>
        <begin position="20"/>
        <end position="133"/>
    </location>
</feature>
<keyword evidence="3" id="KW-1185">Reference proteome</keyword>
<accession>A0A370QL11</accession>
<proteinExistence type="predicted"/>